<feature type="compositionally biased region" description="Basic and acidic residues" evidence="1">
    <location>
        <begin position="152"/>
        <end position="165"/>
    </location>
</feature>
<feature type="region of interest" description="Disordered" evidence="1">
    <location>
        <begin position="1"/>
        <end position="36"/>
    </location>
</feature>
<feature type="compositionally biased region" description="Low complexity" evidence="1">
    <location>
        <begin position="629"/>
        <end position="638"/>
    </location>
</feature>
<feature type="compositionally biased region" description="Basic and acidic residues" evidence="1">
    <location>
        <begin position="1191"/>
        <end position="1203"/>
    </location>
</feature>
<feature type="compositionally biased region" description="Low complexity" evidence="1">
    <location>
        <begin position="1205"/>
        <end position="1218"/>
    </location>
</feature>
<feature type="compositionally biased region" description="Basic and acidic residues" evidence="1">
    <location>
        <begin position="898"/>
        <end position="909"/>
    </location>
</feature>
<dbReference type="EMBL" id="JBJQOH010000004">
    <property type="protein sequence ID" value="KAL3689514.1"/>
    <property type="molecule type" value="Genomic_DNA"/>
</dbReference>
<feature type="compositionally biased region" description="Polar residues" evidence="1">
    <location>
        <begin position="306"/>
        <end position="316"/>
    </location>
</feature>
<feature type="region of interest" description="Disordered" evidence="1">
    <location>
        <begin position="881"/>
        <end position="987"/>
    </location>
</feature>
<feature type="compositionally biased region" description="Basic and acidic residues" evidence="1">
    <location>
        <begin position="919"/>
        <end position="933"/>
    </location>
</feature>
<evidence type="ECO:0000256" key="1">
    <source>
        <dbReference type="SAM" id="MobiDB-lite"/>
    </source>
</evidence>
<feature type="compositionally biased region" description="Basic and acidic residues" evidence="1">
    <location>
        <begin position="429"/>
        <end position="439"/>
    </location>
</feature>
<comment type="caution">
    <text evidence="2">The sequence shown here is derived from an EMBL/GenBank/DDBJ whole genome shotgun (WGS) entry which is preliminary data.</text>
</comment>
<organism evidence="2 3">
    <name type="scientific">Riccia sorocarpa</name>
    <dbReference type="NCBI Taxonomy" id="122646"/>
    <lineage>
        <taxon>Eukaryota</taxon>
        <taxon>Viridiplantae</taxon>
        <taxon>Streptophyta</taxon>
        <taxon>Embryophyta</taxon>
        <taxon>Marchantiophyta</taxon>
        <taxon>Marchantiopsida</taxon>
        <taxon>Marchantiidae</taxon>
        <taxon>Marchantiales</taxon>
        <taxon>Ricciaceae</taxon>
        <taxon>Riccia</taxon>
    </lineage>
</organism>
<feature type="compositionally biased region" description="Acidic residues" evidence="1">
    <location>
        <begin position="1433"/>
        <end position="1460"/>
    </location>
</feature>
<sequence>MNMVDASPESQDDPYLKQWQSEQLESKSRKNRQSWSQWATKLKDNTRLWIDRRLTPKRKQVSPEGGDGVKWKVIHDNDDENEGPDHRILPPAQKRTKIKYGESTVDEEGDRQEGEGANTESASVAVTGGIEDVRNEFLSKRGANSDEQIIDASKEAGSKSEEKYQESGQAPELNLVDKTKPPTRPPPPPSNKTSTTRNYHHLPSQGGTRDVVTNNTSNNSSSASGKGVPPTVGSVEGAVEEVGVGTTVVGMAAVQDNATSHATPKLSTTLRRDDSASQQHPAAASSKSDDSLPVSSARSIGRMNFSRESGSKSNHVSPRKRRNPMGSSSVGSSPEKALQQELPAVVSRGSTGTPTPPRTPPMNEKVAQARMRKPEPVTTATHTVPSNGVNGGVRDEQFLFPLEGLATAGKTGTRNREQSSPSSSSGESELSRSRKDGGGAHDGPVRLSKNISSESTNLNPAVVVDSFDESEVADRSEKVIFVDESSELKSNYAASSNDHRFTTDGVCLDADDSVKRRGSDVEGLSVSPDKERKPEGQSATKVDVSSLNLSASLRSSMASDEGCEKGAGISSVDNVHDVQTASNDAKQQKYNLCSEKENSNLVSSQSIDGIASVTVRERDSENISPAETSEGGSSVVEGLGSGADQLQNVQTEGVPTENIEGAVSRSDENSFPVDLAQKGSRGGSSSGKDEADAQNLSGDQNDDTRSSSLLKKSTSMPTASRVQVRERSTLAKANTFAERNLHQSDSDSDTEGALGIKRASERRKISLDSVEEITARLSKKYSSTWTKVQQQQTKESPEPSRSKTDTPVEKPADTPEIFPLQRRGSESQPTDSYMASMKKVLSAVKSSRNREKEVLGKNGQGQIVPEKKGLVSLASVLSIKRERFTSPLRRAGAGSSGKKKEKEKERVGDETGFVALAEEEGKRSADKFRDRLMKAFSSEARTSSSSSSAKKPDTPSRDFTPAASPGSSSAYNRSTETEAVADGRFSRGRFTLPLKRFSWDRGEERYSFNDSAASTSETPDRSGPLTRDPADEKQKSKSPDRKFSFHWNKKRQKDDDTQSQKARESVPSPSSIFQKPRSPGISEQTAARLRSPVIDVADDDTASCFGDELPSQERKLFRSLSKRRDKKKELSSLLAAESSKEKVKGGKPSSYSSWWTRKRDKVTVEEATIAVQEDDQTTRQYAKLSPQEVAAVRDDSGFKRSPEKTTATSTNSPSATSTLGVATSHSVERIPNPITPSTSEKKTDKRETPYPVSVRSRVNEEMGSPATAQRLDFSKSIRIKTQGHQRRMSLPEFDTPEADSALTSGEEINPLEQKNPNSVGRSSSYDWRTSTAWNGQHSRHKSSDVIDMFAGRRSDIQEQVSPFEGSSSNPKVKELYRNLDFQTPSSNVEIRITDKFKVPLEEVLSLLAVGDSSSSVRNSTVAAVESSSAEETSSSEEDWSSSDDEQVEESREGEEEEAEELSVSMDRVKKSWALHQRAYLLGLSIRF</sequence>
<feature type="compositionally biased region" description="Polar residues" evidence="1">
    <location>
        <begin position="378"/>
        <end position="388"/>
    </location>
</feature>
<feature type="compositionally biased region" description="Polar residues" evidence="1">
    <location>
        <begin position="1312"/>
        <end position="1325"/>
    </location>
</feature>
<feature type="compositionally biased region" description="Low complexity" evidence="1">
    <location>
        <begin position="418"/>
        <end position="428"/>
    </location>
</feature>
<protein>
    <submittedName>
        <fullName evidence="2">Uncharacterized protein</fullName>
    </submittedName>
</protein>
<feature type="region of interest" description="Disordered" evidence="1">
    <location>
        <begin position="1177"/>
        <end position="1325"/>
    </location>
</feature>
<feature type="compositionally biased region" description="Polar residues" evidence="1">
    <location>
        <begin position="256"/>
        <end position="269"/>
    </location>
</feature>
<feature type="compositionally biased region" description="Low complexity" evidence="1">
    <location>
        <begin position="706"/>
        <end position="715"/>
    </location>
</feature>
<reference evidence="2 3" key="1">
    <citation type="submission" date="2024-09" db="EMBL/GenBank/DDBJ databases">
        <title>Chromosome-scale assembly of Riccia sorocarpa.</title>
        <authorList>
            <person name="Paukszto L."/>
        </authorList>
    </citation>
    <scope>NUCLEOTIDE SEQUENCE [LARGE SCALE GENOMIC DNA]</scope>
    <source>
        <strain evidence="2">LP-2024</strain>
        <tissue evidence="2">Aerial parts of the thallus</tissue>
    </source>
</reference>
<feature type="region of interest" description="Disordered" evidence="1">
    <location>
        <begin position="54"/>
        <end position="239"/>
    </location>
</feature>
<feature type="compositionally biased region" description="Low complexity" evidence="1">
    <location>
        <begin position="276"/>
        <end position="296"/>
    </location>
</feature>
<feature type="compositionally biased region" description="Basic and acidic residues" evidence="1">
    <location>
        <begin position="1052"/>
        <end position="1064"/>
    </location>
</feature>
<accession>A0ABD3HHA3</accession>
<feature type="region of interest" description="Disordered" evidence="1">
    <location>
        <begin position="1003"/>
        <end position="1153"/>
    </location>
</feature>
<feature type="compositionally biased region" description="Polar residues" evidence="1">
    <location>
        <begin position="1008"/>
        <end position="1017"/>
    </location>
</feature>
<feature type="region of interest" description="Disordered" evidence="1">
    <location>
        <begin position="1414"/>
        <end position="1465"/>
    </location>
</feature>
<feature type="compositionally biased region" description="Polar residues" evidence="1">
    <location>
        <begin position="644"/>
        <end position="653"/>
    </location>
</feature>
<evidence type="ECO:0000313" key="3">
    <source>
        <dbReference type="Proteomes" id="UP001633002"/>
    </source>
</evidence>
<feature type="compositionally biased region" description="Basic and acidic residues" evidence="1">
    <location>
        <begin position="1028"/>
        <end position="1043"/>
    </location>
</feature>
<feature type="region of interest" description="Disordered" evidence="1">
    <location>
        <begin position="254"/>
        <end position="475"/>
    </location>
</feature>
<name>A0ABD3HHA3_9MARC</name>
<feature type="compositionally biased region" description="Polar residues" evidence="1">
    <location>
        <begin position="780"/>
        <end position="794"/>
    </location>
</feature>
<proteinExistence type="predicted"/>
<evidence type="ECO:0000313" key="2">
    <source>
        <dbReference type="EMBL" id="KAL3689514.1"/>
    </source>
</evidence>
<feature type="region of interest" description="Disordered" evidence="1">
    <location>
        <begin position="491"/>
        <end position="834"/>
    </location>
</feature>
<keyword evidence="3" id="KW-1185">Reference proteome</keyword>
<feature type="compositionally biased region" description="Polar residues" evidence="1">
    <location>
        <begin position="449"/>
        <end position="459"/>
    </location>
</feature>
<feature type="compositionally biased region" description="Basic and acidic residues" evidence="1">
    <location>
        <begin position="1239"/>
        <end position="1248"/>
    </location>
</feature>
<feature type="compositionally biased region" description="Low complexity" evidence="1">
    <location>
        <begin position="934"/>
        <end position="949"/>
    </location>
</feature>
<feature type="compositionally biased region" description="Low complexity" evidence="1">
    <location>
        <begin position="545"/>
        <end position="559"/>
    </location>
</feature>
<dbReference type="Proteomes" id="UP001633002">
    <property type="component" value="Unassembled WGS sequence"/>
</dbReference>
<feature type="compositionally biased region" description="Polar residues" evidence="1">
    <location>
        <begin position="965"/>
        <end position="974"/>
    </location>
</feature>
<feature type="compositionally biased region" description="Basic residues" evidence="1">
    <location>
        <begin position="1277"/>
        <end position="1287"/>
    </location>
</feature>
<feature type="compositionally biased region" description="Low complexity" evidence="1">
    <location>
        <begin position="213"/>
        <end position="222"/>
    </location>
</feature>
<feature type="compositionally biased region" description="Polar residues" evidence="1">
    <location>
        <begin position="571"/>
        <end position="591"/>
    </location>
</feature>
<feature type="compositionally biased region" description="Basic and acidic residues" evidence="1">
    <location>
        <begin position="67"/>
        <end position="76"/>
    </location>
</feature>
<gene>
    <name evidence="2" type="ORF">R1sor_015823</name>
</gene>
<feature type="compositionally biased region" description="Basic and acidic residues" evidence="1">
    <location>
        <begin position="795"/>
        <end position="813"/>
    </location>
</feature>
<feature type="compositionally biased region" description="Low complexity" evidence="1">
    <location>
        <begin position="1419"/>
        <end position="1432"/>
    </location>
</feature>